<dbReference type="InterPro" id="IPR029058">
    <property type="entry name" value="AB_hydrolase_fold"/>
</dbReference>
<evidence type="ECO:0000256" key="1">
    <source>
        <dbReference type="ARBA" id="ARBA00022801"/>
    </source>
</evidence>
<organism evidence="3 4">
    <name type="scientific">Aquipuribacter nitratireducens</name>
    <dbReference type="NCBI Taxonomy" id="650104"/>
    <lineage>
        <taxon>Bacteria</taxon>
        <taxon>Bacillati</taxon>
        <taxon>Actinomycetota</taxon>
        <taxon>Actinomycetes</taxon>
        <taxon>Micrococcales</taxon>
        <taxon>Intrasporangiaceae</taxon>
        <taxon>Aquipuribacter</taxon>
    </lineage>
</organism>
<proteinExistence type="predicted"/>
<protein>
    <submittedName>
        <fullName evidence="3">Alpha/beta hydrolase</fullName>
    </submittedName>
</protein>
<dbReference type="InterPro" id="IPR050300">
    <property type="entry name" value="GDXG_lipolytic_enzyme"/>
</dbReference>
<dbReference type="EMBL" id="JBHSLD010000004">
    <property type="protein sequence ID" value="MFC5379782.1"/>
    <property type="molecule type" value="Genomic_DNA"/>
</dbReference>
<dbReference type="PANTHER" id="PTHR48081:SF8">
    <property type="entry name" value="ALPHA_BETA HYDROLASE FOLD-3 DOMAIN-CONTAINING PROTEIN-RELATED"/>
    <property type="match status" value="1"/>
</dbReference>
<dbReference type="SUPFAM" id="SSF53474">
    <property type="entry name" value="alpha/beta-Hydrolases"/>
    <property type="match status" value="1"/>
</dbReference>
<feature type="domain" description="Alpha/beta hydrolase fold-3" evidence="2">
    <location>
        <begin position="74"/>
        <end position="288"/>
    </location>
</feature>
<name>A0ABW0GIS8_9MICO</name>
<dbReference type="Pfam" id="PF07859">
    <property type="entry name" value="Abhydrolase_3"/>
    <property type="match status" value="1"/>
</dbReference>
<evidence type="ECO:0000259" key="2">
    <source>
        <dbReference type="Pfam" id="PF07859"/>
    </source>
</evidence>
<dbReference type="PANTHER" id="PTHR48081">
    <property type="entry name" value="AB HYDROLASE SUPERFAMILY PROTEIN C4A8.06C"/>
    <property type="match status" value="1"/>
</dbReference>
<comment type="caution">
    <text evidence="3">The sequence shown here is derived from an EMBL/GenBank/DDBJ whole genome shotgun (WGS) entry which is preliminary data.</text>
</comment>
<evidence type="ECO:0000313" key="3">
    <source>
        <dbReference type="EMBL" id="MFC5379782.1"/>
    </source>
</evidence>
<keyword evidence="4" id="KW-1185">Reference proteome</keyword>
<dbReference type="Gene3D" id="3.40.50.1820">
    <property type="entry name" value="alpha/beta hydrolase"/>
    <property type="match status" value="1"/>
</dbReference>
<dbReference type="Proteomes" id="UP001596122">
    <property type="component" value="Unassembled WGS sequence"/>
</dbReference>
<reference evidence="4" key="1">
    <citation type="journal article" date="2019" name="Int. J. Syst. Evol. Microbiol.">
        <title>The Global Catalogue of Microorganisms (GCM) 10K type strain sequencing project: providing services to taxonomists for standard genome sequencing and annotation.</title>
        <authorList>
            <consortium name="The Broad Institute Genomics Platform"/>
            <consortium name="The Broad Institute Genome Sequencing Center for Infectious Disease"/>
            <person name="Wu L."/>
            <person name="Ma J."/>
        </authorList>
    </citation>
    <scope>NUCLEOTIDE SEQUENCE [LARGE SCALE GENOMIC DNA]</scope>
    <source>
        <strain evidence="4">CCUG 43114</strain>
    </source>
</reference>
<dbReference type="RefSeq" id="WP_340269007.1">
    <property type="nucleotide sequence ID" value="NZ_JBBEOG010000003.1"/>
</dbReference>
<dbReference type="GO" id="GO:0016787">
    <property type="term" value="F:hydrolase activity"/>
    <property type="evidence" value="ECO:0007669"/>
    <property type="project" value="UniProtKB-KW"/>
</dbReference>
<accession>A0ABW0GIS8</accession>
<evidence type="ECO:0000313" key="4">
    <source>
        <dbReference type="Proteomes" id="UP001596122"/>
    </source>
</evidence>
<dbReference type="InterPro" id="IPR013094">
    <property type="entry name" value="AB_hydrolase_3"/>
</dbReference>
<gene>
    <name evidence="3" type="ORF">ACFPJ6_03155</name>
</gene>
<keyword evidence="1 3" id="KW-0378">Hydrolase</keyword>
<sequence length="316" mass="32625">MGALARAREPGLRLRPVAAALRLVGDAVYGAPPAGVRRHSLRTAPGPASPDGVRLVVHSPAPGAVEVGTELPVVVHLHGGGWALGDVEPTPWWVAALTLAVPAVVVSVAYRLAPEHPFPAGLEDCVHAVRWTAAEPGRVGAGARLRTGSLCLVGDSAGGNLAAATAARLRDEPAPGDPVLAAQVLVYPALDATLTSPSVARNATAPFLTAQDLRRFVGLYLDGTGTDPADPRVSPLRDRDLRGLPPTHVLTAEHDPLRDEGLAYAARLRAAGVPVRATDHPGAVHGFLSTAGLGRQRARHALGEVAAFLREALAEG</sequence>